<dbReference type="Proteomes" id="UP000298390">
    <property type="component" value="Unassembled WGS sequence"/>
</dbReference>
<feature type="region of interest" description="Disordered" evidence="1">
    <location>
        <begin position="175"/>
        <end position="206"/>
    </location>
</feature>
<evidence type="ECO:0000313" key="3">
    <source>
        <dbReference type="Proteomes" id="UP000298390"/>
    </source>
</evidence>
<feature type="compositionally biased region" description="Basic residues" evidence="1">
    <location>
        <begin position="184"/>
        <end position="198"/>
    </location>
</feature>
<evidence type="ECO:0000313" key="2">
    <source>
        <dbReference type="EMBL" id="TFY68189.1"/>
    </source>
</evidence>
<organism evidence="2 3">
    <name type="scientific">Rhodofomes roseus</name>
    <dbReference type="NCBI Taxonomy" id="34475"/>
    <lineage>
        <taxon>Eukaryota</taxon>
        <taxon>Fungi</taxon>
        <taxon>Dikarya</taxon>
        <taxon>Basidiomycota</taxon>
        <taxon>Agaricomycotina</taxon>
        <taxon>Agaricomycetes</taxon>
        <taxon>Polyporales</taxon>
        <taxon>Rhodofomes</taxon>
    </lineage>
</organism>
<sequence length="358" mass="39015">MNSAFDHVALPLDESAEVAASMAAMTMNTLDSTFRSDSDQYYMSDSLNESMLHMREALFFRDVVESVVTVPSLEEAVGTDDPSSSAGALPDLGDIFDVDAFYGTSESCSSSSAADSDGLDAELFIMDDTECDSGALGDDPPYAMSLAEDSVLGRAYLAVGAGVVPSCLTGSTSHRSASCDASHSRKHHPYAQTIRKRVSSTSSSSTRVLETWQQQGKPRNIQSTVDESHFDLDDSDDGILLCPVPHCNYVQRTGRKPDLKRHIETHRSGENQQRWVCCGVPVEQAEAFGIDDLSSAYWWRGWRMVGGCLRGFSRRDSLGRHLNRASCPCKGHPDMAFDLTRDTQEALGPSPAPEDEVF</sequence>
<reference evidence="2 3" key="1">
    <citation type="submission" date="2019-01" db="EMBL/GenBank/DDBJ databases">
        <title>Genome sequencing of the rare red list fungi Fomitopsis rosea.</title>
        <authorList>
            <person name="Buettner E."/>
            <person name="Kellner H."/>
        </authorList>
    </citation>
    <scope>NUCLEOTIDE SEQUENCE [LARGE SCALE GENOMIC DNA]</scope>
    <source>
        <strain evidence="2 3">DSM 105464</strain>
    </source>
</reference>
<dbReference type="STRING" id="34475.A0A4Y9Z4C5"/>
<protein>
    <recommendedName>
        <fullName evidence="4">C2H2-type domain-containing protein</fullName>
    </recommendedName>
</protein>
<proteinExistence type="predicted"/>
<evidence type="ECO:0008006" key="4">
    <source>
        <dbReference type="Google" id="ProtNLM"/>
    </source>
</evidence>
<dbReference type="AlphaFoldDB" id="A0A4Y9Z4C5"/>
<comment type="caution">
    <text evidence="2">The sequence shown here is derived from an EMBL/GenBank/DDBJ whole genome shotgun (WGS) entry which is preliminary data.</text>
</comment>
<name>A0A4Y9Z4C5_9APHY</name>
<gene>
    <name evidence="2" type="ORF">EVJ58_g1161</name>
</gene>
<evidence type="ECO:0000256" key="1">
    <source>
        <dbReference type="SAM" id="MobiDB-lite"/>
    </source>
</evidence>
<accession>A0A4Y9Z4C5</accession>
<dbReference type="EMBL" id="SEKV01000036">
    <property type="protein sequence ID" value="TFY68189.1"/>
    <property type="molecule type" value="Genomic_DNA"/>
</dbReference>